<dbReference type="Pfam" id="PF09991">
    <property type="entry name" value="DUF2232"/>
    <property type="match status" value="1"/>
</dbReference>
<keyword evidence="1" id="KW-0472">Membrane</keyword>
<evidence type="ECO:0000313" key="2">
    <source>
        <dbReference type="EMBL" id="BBK22777.1"/>
    </source>
</evidence>
<accession>A0A6N4TJ73</accession>
<protein>
    <recommendedName>
        <fullName evidence="4">DUF2232 domain-containing protein</fullName>
    </recommendedName>
</protein>
<evidence type="ECO:0000313" key="3">
    <source>
        <dbReference type="Proteomes" id="UP000464754"/>
    </source>
</evidence>
<proteinExistence type="predicted"/>
<feature type="transmembrane region" description="Helical" evidence="1">
    <location>
        <begin position="101"/>
        <end position="125"/>
    </location>
</feature>
<reference evidence="3" key="1">
    <citation type="submission" date="2019-05" db="EMBL/GenBank/DDBJ databases">
        <title>Complete genome sequencing of Absiella argi strain JCM 30884.</title>
        <authorList>
            <person name="Sakamoto M."/>
            <person name="Murakami T."/>
            <person name="Mori H."/>
        </authorList>
    </citation>
    <scope>NUCLEOTIDE SEQUENCE [LARGE SCALE GENOMIC DNA]</scope>
    <source>
        <strain evidence="3">JCM 30884</strain>
    </source>
</reference>
<evidence type="ECO:0008006" key="4">
    <source>
        <dbReference type="Google" id="ProtNLM"/>
    </source>
</evidence>
<feature type="transmembrane region" description="Helical" evidence="1">
    <location>
        <begin position="194"/>
        <end position="215"/>
    </location>
</feature>
<feature type="transmembrane region" description="Helical" evidence="1">
    <location>
        <begin position="157"/>
        <end position="182"/>
    </location>
</feature>
<dbReference type="Proteomes" id="UP000464754">
    <property type="component" value="Chromosome"/>
</dbReference>
<dbReference type="PANTHER" id="PTHR41324:SF1">
    <property type="entry name" value="DUF2232 DOMAIN-CONTAINING PROTEIN"/>
    <property type="match status" value="1"/>
</dbReference>
<organism evidence="2 3">
    <name type="scientific">Amedibacterium intestinale</name>
    <dbReference type="NCBI Taxonomy" id="2583452"/>
    <lineage>
        <taxon>Bacteria</taxon>
        <taxon>Bacillati</taxon>
        <taxon>Bacillota</taxon>
        <taxon>Erysipelotrichia</taxon>
        <taxon>Erysipelotrichales</taxon>
        <taxon>Erysipelotrichaceae</taxon>
        <taxon>Amedibacterium</taxon>
    </lineage>
</organism>
<keyword evidence="3" id="KW-1185">Reference proteome</keyword>
<evidence type="ECO:0000256" key="1">
    <source>
        <dbReference type="SAM" id="Phobius"/>
    </source>
</evidence>
<dbReference type="PANTHER" id="PTHR41324">
    <property type="entry name" value="MEMBRANE PROTEIN-RELATED"/>
    <property type="match status" value="1"/>
</dbReference>
<dbReference type="InterPro" id="IPR018710">
    <property type="entry name" value="DUF2232"/>
</dbReference>
<feature type="transmembrane region" description="Helical" evidence="1">
    <location>
        <begin position="65"/>
        <end position="89"/>
    </location>
</feature>
<dbReference type="Gene3D" id="1.10.1760.20">
    <property type="match status" value="1"/>
</dbReference>
<gene>
    <name evidence="2" type="ORF">Aargi30884_16800</name>
</gene>
<keyword evidence="1" id="KW-0812">Transmembrane</keyword>
<feature type="transmembrane region" description="Helical" evidence="1">
    <location>
        <begin position="227"/>
        <end position="255"/>
    </location>
</feature>
<feature type="transmembrane region" description="Helical" evidence="1">
    <location>
        <begin position="262"/>
        <end position="285"/>
    </location>
</feature>
<sequence>MVTQTRKLTEGAMMVALVGLMLFVNLQLGGMPEALMYWILTFPILIYTAKYGIRNGLIAAFSTTLLSFMISSPTTIFYLFSCNVCGLFYGEGIRKKWKNGVLYMGTAVFTFLSYLVTTFFLASLFGYDPKEDIEMISQLLSLFHIGQDLDLAKLTGMIILVSTILLSAMQALCIHLFAHVLLMRLHIETRKIKTIFEIHLPSYAGLLIFFIWVMYFMRNVIKLNQEVLGILVFLYGIAKVTAIFYGVISLCYALLLSKQKKFVFLVLLAAFVPYVQMAIGCIGVLDMFIDLKDIYLQIWKRGVIRGSSGEF</sequence>
<name>A0A6N4TJ73_9FIRM</name>
<dbReference type="EMBL" id="AP019695">
    <property type="protein sequence ID" value="BBK22777.1"/>
    <property type="molecule type" value="Genomic_DNA"/>
</dbReference>
<keyword evidence="1" id="KW-1133">Transmembrane helix</keyword>
<dbReference type="RefSeq" id="WP_163052037.1">
    <property type="nucleotide sequence ID" value="NZ_AP019695.1"/>
</dbReference>
<dbReference type="AlphaFoldDB" id="A0A6N4TJ73"/>
<dbReference type="KEGG" id="aarg:Aargi30884_16800"/>